<evidence type="ECO:0000256" key="20">
    <source>
        <dbReference type="PIRSR" id="PIRSR000732-3"/>
    </source>
</evidence>
<dbReference type="GO" id="GO:0009401">
    <property type="term" value="P:phosphoenolpyruvate-dependent sugar phosphotransferase system"/>
    <property type="evidence" value="ECO:0007669"/>
    <property type="project" value="UniProtKB-KW"/>
</dbReference>
<evidence type="ECO:0000256" key="9">
    <source>
        <dbReference type="ARBA" id="ARBA00022490"/>
    </source>
</evidence>
<dbReference type="InterPro" id="IPR015813">
    <property type="entry name" value="Pyrv/PenolPyrv_kinase-like_dom"/>
</dbReference>
<dbReference type="Proteomes" id="UP000649604">
    <property type="component" value="Unassembled WGS sequence"/>
</dbReference>
<dbReference type="InterPro" id="IPR000121">
    <property type="entry name" value="PEP_util_C"/>
</dbReference>
<dbReference type="InterPro" id="IPR023151">
    <property type="entry name" value="PEP_util_CS"/>
</dbReference>
<feature type="binding site" evidence="19">
    <location>
        <position position="473"/>
    </location>
    <ligand>
        <name>phosphoenolpyruvate</name>
        <dbReference type="ChEBI" id="CHEBI:58702"/>
    </ligand>
</feature>
<dbReference type="Gene3D" id="1.10.274.10">
    <property type="entry name" value="PtsI, HPr-binding domain"/>
    <property type="match status" value="1"/>
</dbReference>
<dbReference type="Pfam" id="PF00391">
    <property type="entry name" value="PEP-utilizers"/>
    <property type="match status" value="1"/>
</dbReference>
<keyword evidence="14 17" id="KW-0418">Kinase</keyword>
<evidence type="ECO:0000259" key="22">
    <source>
        <dbReference type="Pfam" id="PF02896"/>
    </source>
</evidence>
<comment type="function">
    <text evidence="3 17">General (non sugar-specific) component of the phosphoenolpyruvate-dependent sugar phosphotransferase system (sugar PTS). This major carbohydrate active-transport system catalyzes the phosphorylation of incoming sugar substrates concomitantly with their translocation across the cell membrane. Enzyme I transfers the phosphoryl group from phosphoenolpyruvate (PEP) to the phosphoryl carrier protein (HPr).</text>
</comment>
<keyword evidence="12 17" id="KW-0598">Phosphotransferase system</keyword>
<dbReference type="GO" id="GO:0046872">
    <property type="term" value="F:metal ion binding"/>
    <property type="evidence" value="ECO:0007669"/>
    <property type="project" value="UniProtKB-KW"/>
</dbReference>
<comment type="catalytic activity">
    <reaction evidence="1 17">
        <text>L-histidyl-[protein] + phosphoenolpyruvate = N(pros)-phospho-L-histidyl-[protein] + pyruvate</text>
        <dbReference type="Rhea" id="RHEA:23880"/>
        <dbReference type="Rhea" id="RHEA-COMP:9745"/>
        <dbReference type="Rhea" id="RHEA-COMP:9746"/>
        <dbReference type="ChEBI" id="CHEBI:15361"/>
        <dbReference type="ChEBI" id="CHEBI:29979"/>
        <dbReference type="ChEBI" id="CHEBI:58702"/>
        <dbReference type="ChEBI" id="CHEBI:64837"/>
        <dbReference type="EC" id="2.7.3.9"/>
    </reaction>
</comment>
<sequence length="562" mass="62616">MTPEQDSRQNVILRGTRIAPGFAKGRAFIYQDIFRHEHEATYDIDKEQVAEEHSRIQQAVETVRQDLRDSADRVEGELNTELADIFRAQETILQDPTLTQELLHELEQELVSAEQILRRVFHRWERKFRGMHDTVLTQRADDVADLGRRLLFALQGIHAHMLENIPEGSVLVAARLLPSDTVFLSRKSTVAVIVEYGGPGSHAAILTRALGIPAVGQIADVFQKIAPRELLLVNGTEGHVTCSPDTETQTAFDRQIDQYQVQRGTVQQRCQETAVSTDDVPVEVLANVTCRDDVEQALAYGADGIGLYRIESFYLAQKMLPTQQEFLDELVDTLTPMRAYPITVRLLDIGGDKILPFLNLPPEDNPFLGRRGVRVLLEYPDLLTTQLTAMLHLSQEFTIRILVPMVTLVREMKHVRSTLATLADQIGLSKPPPLGAMIETPAAALCSDALVAYSDFLSIGTNDLTQYTLAAGRENPLVSDYFAEDHPAVLKLLRLVVAQSQDLPVSLCGEVASNPESLEQVLQTGVRSLSVPPPLVPTVKEAVRCLELRKLEQAQNFFPQIC</sequence>
<dbReference type="GO" id="GO:0008965">
    <property type="term" value="F:phosphoenolpyruvate-protein phosphotransferase activity"/>
    <property type="evidence" value="ECO:0007669"/>
    <property type="project" value="UniProtKB-EC"/>
</dbReference>
<evidence type="ECO:0000256" key="12">
    <source>
        <dbReference type="ARBA" id="ARBA00022683"/>
    </source>
</evidence>
<feature type="domain" description="PEP-utilising enzyme mobile" evidence="21">
    <location>
        <begin position="165"/>
        <end position="238"/>
    </location>
</feature>
<evidence type="ECO:0000256" key="8">
    <source>
        <dbReference type="ARBA" id="ARBA00022448"/>
    </source>
</evidence>
<keyword evidence="10 17" id="KW-0762">Sugar transport</keyword>
<feature type="binding site" evidence="20">
    <location>
        <position position="439"/>
    </location>
    <ligand>
        <name>Mg(2+)</name>
        <dbReference type="ChEBI" id="CHEBI:18420"/>
    </ligand>
</feature>
<dbReference type="PIRSF" id="PIRSF000732">
    <property type="entry name" value="PTS_enzyme_I"/>
    <property type="match status" value="1"/>
</dbReference>
<evidence type="ECO:0000256" key="14">
    <source>
        <dbReference type="ARBA" id="ARBA00022777"/>
    </source>
</evidence>
<evidence type="ECO:0000256" key="11">
    <source>
        <dbReference type="ARBA" id="ARBA00022679"/>
    </source>
</evidence>
<name>A0A9D5JU13_9BACT</name>
<evidence type="ECO:0000256" key="3">
    <source>
        <dbReference type="ARBA" id="ARBA00002728"/>
    </source>
</evidence>
<dbReference type="InterPro" id="IPR008731">
    <property type="entry name" value="PTS_EIN"/>
</dbReference>
<dbReference type="InterPro" id="IPR036637">
    <property type="entry name" value="Phosphohistidine_dom_sf"/>
</dbReference>
<dbReference type="SUPFAM" id="SSF47831">
    <property type="entry name" value="Enzyme I of the PEP:sugar phosphotransferase system HPr-binding (sub)domain"/>
    <property type="match status" value="1"/>
</dbReference>
<evidence type="ECO:0000256" key="7">
    <source>
        <dbReference type="ARBA" id="ARBA00016544"/>
    </source>
</evidence>
<comment type="similarity">
    <text evidence="5 17">Belongs to the PEP-utilizing enzyme family.</text>
</comment>
<dbReference type="InterPro" id="IPR006318">
    <property type="entry name" value="PTS_EI-like"/>
</dbReference>
<keyword evidence="8 17" id="KW-0813">Transport</keyword>
<keyword evidence="13 17" id="KW-0479">Metal-binding</keyword>
<proteinExistence type="inferred from homology"/>
<evidence type="ECO:0000256" key="16">
    <source>
        <dbReference type="ARBA" id="ARBA00033235"/>
    </source>
</evidence>
<dbReference type="PRINTS" id="PR01736">
    <property type="entry name" value="PHPHTRNFRASE"/>
</dbReference>
<evidence type="ECO:0000259" key="23">
    <source>
        <dbReference type="Pfam" id="PF05524"/>
    </source>
</evidence>
<organism evidence="24 25">
    <name type="scientific">candidate division KSB3 bacterium</name>
    <dbReference type="NCBI Taxonomy" id="2044937"/>
    <lineage>
        <taxon>Bacteria</taxon>
        <taxon>candidate division KSB3</taxon>
    </lineage>
</organism>
<dbReference type="InterPro" id="IPR040442">
    <property type="entry name" value="Pyrv_kinase-like_dom_sf"/>
</dbReference>
<evidence type="ECO:0000256" key="6">
    <source>
        <dbReference type="ARBA" id="ARBA00012232"/>
    </source>
</evidence>
<dbReference type="SUPFAM" id="SSF51621">
    <property type="entry name" value="Phosphoenolpyruvate/pyruvate domain"/>
    <property type="match status" value="1"/>
</dbReference>
<feature type="domain" description="Phosphotransferase system enzyme I N-terminal" evidence="23">
    <location>
        <begin position="14"/>
        <end position="139"/>
    </location>
</feature>
<comment type="subcellular location">
    <subcellularLocation>
        <location evidence="4 17">Cytoplasm</location>
    </subcellularLocation>
</comment>
<feature type="domain" description="PEP-utilising enzyme C-terminal" evidence="22">
    <location>
        <begin position="269"/>
        <end position="545"/>
    </location>
</feature>
<feature type="binding site" evidence="19">
    <location>
        <position position="309"/>
    </location>
    <ligand>
        <name>phosphoenolpyruvate</name>
        <dbReference type="ChEBI" id="CHEBI:58702"/>
    </ligand>
</feature>
<protein>
    <recommendedName>
        <fullName evidence="7 17">Phosphoenolpyruvate-protein phosphotransferase</fullName>
        <ecNumber evidence="6 17">2.7.3.9</ecNumber>
    </recommendedName>
    <alternativeName>
        <fullName evidence="16 17">Phosphotransferase system, enzyme I</fullName>
    </alternativeName>
</protein>
<dbReference type="EC" id="2.7.3.9" evidence="6 17"/>
<keyword evidence="11 17" id="KW-0808">Transferase</keyword>
<dbReference type="SUPFAM" id="SSF52009">
    <property type="entry name" value="Phosphohistidine domain"/>
    <property type="match status" value="1"/>
</dbReference>
<evidence type="ECO:0000256" key="1">
    <source>
        <dbReference type="ARBA" id="ARBA00000683"/>
    </source>
</evidence>
<dbReference type="PROSITE" id="PS00742">
    <property type="entry name" value="PEP_ENZYMES_2"/>
    <property type="match status" value="1"/>
</dbReference>
<feature type="binding site" evidence="19">
    <location>
        <position position="345"/>
    </location>
    <ligand>
        <name>phosphoenolpyruvate</name>
        <dbReference type="ChEBI" id="CHEBI:58702"/>
    </ligand>
</feature>
<evidence type="ECO:0000256" key="2">
    <source>
        <dbReference type="ARBA" id="ARBA00001946"/>
    </source>
</evidence>
<dbReference type="InterPro" id="IPR024692">
    <property type="entry name" value="PTS_EI"/>
</dbReference>
<evidence type="ECO:0000256" key="15">
    <source>
        <dbReference type="ARBA" id="ARBA00022842"/>
    </source>
</evidence>
<dbReference type="Gene3D" id="3.20.20.60">
    <property type="entry name" value="Phosphoenolpyruvate-binding domains"/>
    <property type="match status" value="1"/>
</dbReference>
<keyword evidence="15 17" id="KW-0460">Magnesium</keyword>
<dbReference type="InterPro" id="IPR050499">
    <property type="entry name" value="PEP-utilizing_PTS_enzyme"/>
</dbReference>
<evidence type="ECO:0000256" key="13">
    <source>
        <dbReference type="ARBA" id="ARBA00022723"/>
    </source>
</evidence>
<evidence type="ECO:0000313" key="24">
    <source>
        <dbReference type="EMBL" id="MBD3323991.1"/>
    </source>
</evidence>
<evidence type="ECO:0000256" key="18">
    <source>
        <dbReference type="PIRSR" id="PIRSR000732-1"/>
    </source>
</evidence>
<reference evidence="24" key="1">
    <citation type="submission" date="2019-11" db="EMBL/GenBank/DDBJ databases">
        <title>Microbial mats filling the niche in hypersaline microbial mats.</title>
        <authorList>
            <person name="Wong H.L."/>
            <person name="Macleod F.I."/>
            <person name="White R.A. III"/>
            <person name="Burns B.P."/>
        </authorList>
    </citation>
    <scope>NUCLEOTIDE SEQUENCE</scope>
    <source>
        <strain evidence="24">Rbin_158</strain>
    </source>
</reference>
<keyword evidence="9 17" id="KW-0963">Cytoplasm</keyword>
<dbReference type="AlphaFoldDB" id="A0A9D5JU13"/>
<feature type="active site" description="Proton donor" evidence="18">
    <location>
        <position position="508"/>
    </location>
</feature>
<evidence type="ECO:0000256" key="17">
    <source>
        <dbReference type="PIRNR" id="PIRNR000732"/>
    </source>
</evidence>
<dbReference type="PANTHER" id="PTHR46244:SF3">
    <property type="entry name" value="PHOSPHOENOLPYRUVATE-PROTEIN PHOSPHOTRANSFERASE"/>
    <property type="match status" value="1"/>
</dbReference>
<evidence type="ECO:0000313" key="25">
    <source>
        <dbReference type="Proteomes" id="UP000649604"/>
    </source>
</evidence>
<dbReference type="Gene3D" id="3.50.30.10">
    <property type="entry name" value="Phosphohistidine domain"/>
    <property type="match status" value="1"/>
</dbReference>
<dbReference type="Pfam" id="PF05524">
    <property type="entry name" value="PEP-utilisers_N"/>
    <property type="match status" value="1"/>
</dbReference>
<evidence type="ECO:0000256" key="10">
    <source>
        <dbReference type="ARBA" id="ARBA00022597"/>
    </source>
</evidence>
<feature type="active site" description="Tele-phosphohistidine intermediate" evidence="18">
    <location>
        <position position="202"/>
    </location>
</feature>
<evidence type="ECO:0000259" key="21">
    <source>
        <dbReference type="Pfam" id="PF00391"/>
    </source>
</evidence>
<accession>A0A9D5JU13</accession>
<evidence type="ECO:0000256" key="4">
    <source>
        <dbReference type="ARBA" id="ARBA00004496"/>
    </source>
</evidence>
<feature type="binding site" evidence="20">
    <location>
        <position position="463"/>
    </location>
    <ligand>
        <name>Mg(2+)</name>
        <dbReference type="ChEBI" id="CHEBI:18420"/>
    </ligand>
</feature>
<dbReference type="Pfam" id="PF02896">
    <property type="entry name" value="PEP-utilizers_C"/>
    <property type="match status" value="1"/>
</dbReference>
<dbReference type="GO" id="GO:0005737">
    <property type="term" value="C:cytoplasm"/>
    <property type="evidence" value="ECO:0007669"/>
    <property type="project" value="UniProtKB-SubCell"/>
</dbReference>
<dbReference type="InterPro" id="IPR036618">
    <property type="entry name" value="PtsI_HPr-bd_sf"/>
</dbReference>
<gene>
    <name evidence="24" type="primary">ptsP</name>
    <name evidence="24" type="ORF">GF339_05365</name>
</gene>
<evidence type="ECO:0000256" key="5">
    <source>
        <dbReference type="ARBA" id="ARBA00007837"/>
    </source>
</evidence>
<dbReference type="InterPro" id="IPR008279">
    <property type="entry name" value="PEP-util_enz_mobile_dom"/>
</dbReference>
<evidence type="ECO:0000256" key="19">
    <source>
        <dbReference type="PIRSR" id="PIRSR000732-2"/>
    </source>
</evidence>
<dbReference type="GO" id="GO:0016301">
    <property type="term" value="F:kinase activity"/>
    <property type="evidence" value="ECO:0007669"/>
    <property type="project" value="UniProtKB-KW"/>
</dbReference>
<dbReference type="PANTHER" id="PTHR46244">
    <property type="entry name" value="PHOSPHOENOLPYRUVATE-PROTEIN PHOSPHOTRANSFERASE"/>
    <property type="match status" value="1"/>
</dbReference>
<feature type="binding site" evidence="19">
    <location>
        <begin position="462"/>
        <end position="463"/>
    </location>
    <ligand>
        <name>phosphoenolpyruvate</name>
        <dbReference type="ChEBI" id="CHEBI:58702"/>
    </ligand>
</feature>
<comment type="cofactor">
    <cofactor evidence="2 17 20">
        <name>Mg(2+)</name>
        <dbReference type="ChEBI" id="CHEBI:18420"/>
    </cofactor>
</comment>
<comment type="caution">
    <text evidence="24">The sequence shown here is derived from an EMBL/GenBank/DDBJ whole genome shotgun (WGS) entry which is preliminary data.</text>
</comment>
<dbReference type="EMBL" id="WJJP01000169">
    <property type="protein sequence ID" value="MBD3323991.1"/>
    <property type="molecule type" value="Genomic_DNA"/>
</dbReference>
<dbReference type="NCBIfam" id="TIGR01417">
    <property type="entry name" value="PTS_I_fam"/>
    <property type="match status" value="1"/>
</dbReference>